<evidence type="ECO:0000313" key="3">
    <source>
        <dbReference type="EMBL" id="TSB31943.1"/>
    </source>
</evidence>
<protein>
    <recommendedName>
        <fullName evidence="5">Secreted protein</fullName>
    </recommendedName>
</protein>
<dbReference type="PROSITE" id="PS51257">
    <property type="entry name" value="PROKAR_LIPOPROTEIN"/>
    <property type="match status" value="1"/>
</dbReference>
<accession>A0A553YSE5</accession>
<dbReference type="RefSeq" id="WP_143944416.1">
    <property type="nucleotide sequence ID" value="NZ_VKLS01000479.1"/>
</dbReference>
<evidence type="ECO:0000256" key="1">
    <source>
        <dbReference type="SAM" id="MobiDB-lite"/>
    </source>
</evidence>
<name>A0A553YSE5_9ACTN</name>
<keyword evidence="2" id="KW-0732">Signal</keyword>
<dbReference type="AlphaFoldDB" id="A0A553YSE5"/>
<proteinExistence type="predicted"/>
<dbReference type="EMBL" id="VKLS01000479">
    <property type="protein sequence ID" value="TSB31943.1"/>
    <property type="molecule type" value="Genomic_DNA"/>
</dbReference>
<evidence type="ECO:0008006" key="5">
    <source>
        <dbReference type="Google" id="ProtNLM"/>
    </source>
</evidence>
<dbReference type="Proteomes" id="UP000320888">
    <property type="component" value="Unassembled WGS sequence"/>
</dbReference>
<evidence type="ECO:0000313" key="4">
    <source>
        <dbReference type="Proteomes" id="UP000320888"/>
    </source>
</evidence>
<sequence length="138" mass="14315">MTLRTRSTRPRRRPAATALAALAAAALAMPVLTACSAVDKAMDCAHTAAAVANGVDKLQQTAQNAADHPEQTEKALDGLDRDLKGIGDATGDPDLTKALKRMNDGIDNARQAMQDGKNPDLQPLADAAGELTKVCTPG</sequence>
<feature type="signal peptide" evidence="2">
    <location>
        <begin position="1"/>
        <end position="36"/>
    </location>
</feature>
<feature type="region of interest" description="Disordered" evidence="1">
    <location>
        <begin position="110"/>
        <end position="130"/>
    </location>
</feature>
<feature type="chain" id="PRO_5038465900" description="Secreted protein" evidence="2">
    <location>
        <begin position="37"/>
        <end position="138"/>
    </location>
</feature>
<organism evidence="3 4">
    <name type="scientific">Streptomyces benahoarensis</name>
    <dbReference type="NCBI Taxonomy" id="2595054"/>
    <lineage>
        <taxon>Bacteria</taxon>
        <taxon>Bacillati</taxon>
        <taxon>Actinomycetota</taxon>
        <taxon>Actinomycetes</taxon>
        <taxon>Kitasatosporales</taxon>
        <taxon>Streptomycetaceae</taxon>
        <taxon>Streptomyces</taxon>
    </lineage>
</organism>
<comment type="caution">
    <text evidence="3">The sequence shown here is derived from an EMBL/GenBank/DDBJ whole genome shotgun (WGS) entry which is preliminary data.</text>
</comment>
<evidence type="ECO:0000256" key="2">
    <source>
        <dbReference type="SAM" id="SignalP"/>
    </source>
</evidence>
<dbReference type="OrthoDB" id="3870331at2"/>
<reference evidence="3 4" key="1">
    <citation type="submission" date="2019-07" db="EMBL/GenBank/DDBJ databases">
        <title>Draft genome for Streptomyces benahoarensis MZ03-48.</title>
        <authorList>
            <person name="Gonzalez-Pimentel J.L."/>
        </authorList>
    </citation>
    <scope>NUCLEOTIDE SEQUENCE [LARGE SCALE GENOMIC DNA]</scope>
    <source>
        <strain evidence="3 4">MZ03-48</strain>
    </source>
</reference>
<keyword evidence="4" id="KW-1185">Reference proteome</keyword>
<gene>
    <name evidence="3" type="ORF">FNZ23_25405</name>
</gene>